<proteinExistence type="predicted"/>
<evidence type="ECO:0000313" key="3">
    <source>
        <dbReference type="Proteomes" id="UP001374535"/>
    </source>
</evidence>
<reference evidence="2 3" key="1">
    <citation type="journal article" date="2023" name="Life. Sci Alliance">
        <title>Evolutionary insights into 3D genome organization and epigenetic landscape of Vigna mungo.</title>
        <authorList>
            <person name="Junaid A."/>
            <person name="Singh B."/>
            <person name="Bhatia S."/>
        </authorList>
    </citation>
    <scope>NUCLEOTIDE SEQUENCE [LARGE SCALE GENOMIC DNA]</scope>
    <source>
        <strain evidence="2">Urdbean</strain>
    </source>
</reference>
<organism evidence="2 3">
    <name type="scientific">Vigna mungo</name>
    <name type="common">Black gram</name>
    <name type="synonym">Phaseolus mungo</name>
    <dbReference type="NCBI Taxonomy" id="3915"/>
    <lineage>
        <taxon>Eukaryota</taxon>
        <taxon>Viridiplantae</taxon>
        <taxon>Streptophyta</taxon>
        <taxon>Embryophyta</taxon>
        <taxon>Tracheophyta</taxon>
        <taxon>Spermatophyta</taxon>
        <taxon>Magnoliopsida</taxon>
        <taxon>eudicotyledons</taxon>
        <taxon>Gunneridae</taxon>
        <taxon>Pentapetalae</taxon>
        <taxon>rosids</taxon>
        <taxon>fabids</taxon>
        <taxon>Fabales</taxon>
        <taxon>Fabaceae</taxon>
        <taxon>Papilionoideae</taxon>
        <taxon>50 kb inversion clade</taxon>
        <taxon>NPAAA clade</taxon>
        <taxon>indigoferoid/millettioid clade</taxon>
        <taxon>Phaseoleae</taxon>
        <taxon>Vigna</taxon>
    </lineage>
</organism>
<dbReference type="SUPFAM" id="SSF81383">
    <property type="entry name" value="F-box domain"/>
    <property type="match status" value="1"/>
</dbReference>
<dbReference type="InterPro" id="IPR036047">
    <property type="entry name" value="F-box-like_dom_sf"/>
</dbReference>
<feature type="domain" description="F-box" evidence="1">
    <location>
        <begin position="63"/>
        <end position="103"/>
    </location>
</feature>
<dbReference type="Pfam" id="PF00646">
    <property type="entry name" value="F-box"/>
    <property type="match status" value="1"/>
</dbReference>
<evidence type="ECO:0000313" key="2">
    <source>
        <dbReference type="EMBL" id="WVZ20900.1"/>
    </source>
</evidence>
<dbReference type="Gene3D" id="1.20.1280.50">
    <property type="match status" value="1"/>
</dbReference>
<dbReference type="EMBL" id="CP144699">
    <property type="protein sequence ID" value="WVZ20900.1"/>
    <property type="molecule type" value="Genomic_DNA"/>
</dbReference>
<dbReference type="Proteomes" id="UP001374535">
    <property type="component" value="Chromosome 2"/>
</dbReference>
<sequence length="191" mass="22448">MKDVHQSFASLRERDYINAIREIAMMKENLRILVGLSHLRVTPFLPLRAKSSIAGIFSNELILLDELIEEILSWLPTKILMRFKCVSKKWYFLISNPYFLKLHQERSSLSPLELKLRDEVETYSKMEENHETRLCVFLKNQNYVAAYKESCRYDKCLKAIVEGFTFDSLPRGFVLARLSGRRSRFSPYGGW</sequence>
<dbReference type="PANTHER" id="PTHR31111">
    <property type="entry name" value="BNAA05G37150D PROTEIN-RELATED"/>
    <property type="match status" value="1"/>
</dbReference>
<dbReference type="PANTHER" id="PTHR31111:SF136">
    <property type="entry name" value="F-BOX ASSOCIATED DOMAIN-CONTAINING PROTEIN"/>
    <property type="match status" value="1"/>
</dbReference>
<dbReference type="SMART" id="SM00256">
    <property type="entry name" value="FBOX"/>
    <property type="match status" value="1"/>
</dbReference>
<dbReference type="CDD" id="cd22157">
    <property type="entry name" value="F-box_AtFBW1-like"/>
    <property type="match status" value="1"/>
</dbReference>
<dbReference type="InterPro" id="IPR001810">
    <property type="entry name" value="F-box_dom"/>
</dbReference>
<name>A0AAQ3P3F0_VIGMU</name>
<accession>A0AAQ3P3F0</accession>
<gene>
    <name evidence="2" type="ORF">V8G54_008222</name>
</gene>
<dbReference type="AlphaFoldDB" id="A0AAQ3P3F0"/>
<evidence type="ECO:0000259" key="1">
    <source>
        <dbReference type="SMART" id="SM00256"/>
    </source>
</evidence>
<keyword evidence="3" id="KW-1185">Reference proteome</keyword>
<protein>
    <recommendedName>
        <fullName evidence="1">F-box domain-containing protein</fullName>
    </recommendedName>
</protein>